<dbReference type="RefSeq" id="WP_101780586.1">
    <property type="nucleotide sequence ID" value="NZ_CP025543.1"/>
</dbReference>
<dbReference type="OrthoDB" id="400159at2"/>
<evidence type="ECO:0000313" key="2">
    <source>
        <dbReference type="Proteomes" id="UP000234790"/>
    </source>
</evidence>
<protein>
    <recommendedName>
        <fullName evidence="3">DUF3196 domain-containing protein</fullName>
    </recommendedName>
</protein>
<evidence type="ECO:0000313" key="1">
    <source>
        <dbReference type="EMBL" id="AUM62525.1"/>
    </source>
</evidence>
<dbReference type="KEGG" id="smoo:SMONO_v1c02760"/>
<keyword evidence="2" id="KW-1185">Reference proteome</keyword>
<reference evidence="1 2" key="1">
    <citation type="submission" date="2017-12" db="EMBL/GenBank/DDBJ databases">
        <title>Complete genome sequence of Spiroplasma monobiae MQ-1 (ATCC 33825).</title>
        <authorList>
            <person name="Tsai Y.-M."/>
            <person name="Lo W.-S."/>
            <person name="Wu P.-S."/>
            <person name="Cho S.-T."/>
            <person name="Kuo C.-H."/>
        </authorList>
    </citation>
    <scope>NUCLEOTIDE SEQUENCE [LARGE SCALE GENOMIC DNA]</scope>
    <source>
        <strain evidence="1 2">MQ-1</strain>
    </source>
</reference>
<dbReference type="EMBL" id="CP025543">
    <property type="protein sequence ID" value="AUM62525.1"/>
    <property type="molecule type" value="Genomic_DNA"/>
</dbReference>
<proteinExistence type="predicted"/>
<accession>A0A2K9LVW2</accession>
<gene>
    <name evidence="1" type="ORF">SMONO_v1c02760</name>
</gene>
<dbReference type="SUPFAM" id="SSF116965">
    <property type="entry name" value="Hypothetical protein MPN330"/>
    <property type="match status" value="1"/>
</dbReference>
<evidence type="ECO:0008006" key="3">
    <source>
        <dbReference type="Google" id="ProtNLM"/>
    </source>
</evidence>
<dbReference type="Pfam" id="PF11428">
    <property type="entry name" value="DUF3196"/>
    <property type="match status" value="1"/>
</dbReference>
<organism evidence="1 2">
    <name type="scientific">Spiroplasma monobiae MQ-1</name>
    <dbReference type="NCBI Taxonomy" id="1336748"/>
    <lineage>
        <taxon>Bacteria</taxon>
        <taxon>Bacillati</taxon>
        <taxon>Mycoplasmatota</taxon>
        <taxon>Mollicutes</taxon>
        <taxon>Entomoplasmatales</taxon>
        <taxon>Spiroplasmataceae</taxon>
        <taxon>Spiroplasma</taxon>
    </lineage>
</organism>
<sequence length="247" mass="28983">MKNYYDEIMEKINEAVNNNDFDEAFRIVSEELNAPYVPNDFEEQLEKMQSQIIEKLNLKDNNLSNWNTEKVLEIMSKKMDQDVHLMAFDALRGLNARLIIEEIKDYLVDEEIKPEYKTFLLMVLIEQAVDKEITIKKESESITINPSKFNLNDAQDVLRDIELKIEQVVYDTNPSLFSICQHIANTFFYNKFPMLNFDNYSLNDLAMAIIIKATNSLGLELEEYLELKLEFNKENTMLLLNELNNIV</sequence>
<name>A0A2K9LVW2_SPISQ</name>
<dbReference type="AlphaFoldDB" id="A0A2K9LVW2"/>
<dbReference type="Proteomes" id="UP000234790">
    <property type="component" value="Chromosome"/>
</dbReference>
<dbReference type="InterPro" id="IPR024503">
    <property type="entry name" value="DUF3196"/>
</dbReference>